<feature type="region of interest" description="Disordered" evidence="4">
    <location>
        <begin position="86"/>
        <end position="123"/>
    </location>
</feature>
<keyword evidence="2" id="KW-0863">Zinc-finger</keyword>
<keyword evidence="1" id="KW-0479">Metal-binding</keyword>
<keyword evidence="3" id="KW-0862">Zinc</keyword>
<organism evidence="6 7">
    <name type="scientific">Porites evermanni</name>
    <dbReference type="NCBI Taxonomy" id="104178"/>
    <lineage>
        <taxon>Eukaryota</taxon>
        <taxon>Metazoa</taxon>
        <taxon>Cnidaria</taxon>
        <taxon>Anthozoa</taxon>
        <taxon>Hexacorallia</taxon>
        <taxon>Scleractinia</taxon>
        <taxon>Fungiina</taxon>
        <taxon>Poritidae</taxon>
        <taxon>Porites</taxon>
    </lineage>
</organism>
<keyword evidence="7" id="KW-1185">Reference proteome</keyword>
<evidence type="ECO:0000313" key="6">
    <source>
        <dbReference type="EMBL" id="CAH3017295.1"/>
    </source>
</evidence>
<dbReference type="SUPFAM" id="SSF57667">
    <property type="entry name" value="beta-beta-alpha zinc fingers"/>
    <property type="match status" value="1"/>
</dbReference>
<dbReference type="Pfam" id="PF05253">
    <property type="entry name" value="zf-U11-48K"/>
    <property type="match status" value="1"/>
</dbReference>
<gene>
    <name evidence="6" type="ORF">PEVE_00036660</name>
</gene>
<comment type="caution">
    <text evidence="6">The sequence shown here is derived from an EMBL/GenBank/DDBJ whole genome shotgun (WGS) entry which is preliminary data.</text>
</comment>
<evidence type="ECO:0000256" key="2">
    <source>
        <dbReference type="ARBA" id="ARBA00022771"/>
    </source>
</evidence>
<dbReference type="PANTHER" id="PTHR21402">
    <property type="entry name" value="GAMETOCYTE SPECIFIC FACTOR 1-RELATED"/>
    <property type="match status" value="1"/>
</dbReference>
<feature type="domain" description="CHHC U11-48K-type" evidence="5">
    <location>
        <begin position="10"/>
        <end position="37"/>
    </location>
</feature>
<dbReference type="EMBL" id="CALNXI010000059">
    <property type="protein sequence ID" value="CAH3017295.1"/>
    <property type="molecule type" value="Genomic_DNA"/>
</dbReference>
<evidence type="ECO:0000256" key="1">
    <source>
        <dbReference type="ARBA" id="ARBA00022723"/>
    </source>
</evidence>
<name>A0ABN8LJH6_9CNID</name>
<dbReference type="InterPro" id="IPR036236">
    <property type="entry name" value="Znf_C2H2_sf"/>
</dbReference>
<protein>
    <recommendedName>
        <fullName evidence="5">CHHC U11-48K-type domain-containing protein</fullName>
    </recommendedName>
</protein>
<evidence type="ECO:0000259" key="5">
    <source>
        <dbReference type="PROSITE" id="PS51800"/>
    </source>
</evidence>
<dbReference type="InterPro" id="IPR051591">
    <property type="entry name" value="UPF0224_FAM112_RNA_Proc"/>
</dbReference>
<dbReference type="InterPro" id="IPR022776">
    <property type="entry name" value="TRM13/UPF0224_CHHC_Znf_dom"/>
</dbReference>
<dbReference type="PANTHER" id="PTHR21402:SF5">
    <property type="entry name" value="GAMETOCYTE SPECIFIC FACTOR 1"/>
    <property type="match status" value="1"/>
</dbReference>
<sequence length="224" mass="26064">MYGNNDPNELLICPYDAVHRVAAKRFPYHLQKCRKQYASKGWTNCPFHFRHEVPVEEYDYHLTICEYKDTIRQDFEEVFNRSSIETKKKWQPQPTPAIQPDSTEDWESEAVSEPFSIARSEPCNEQEDAYDIVQAMQEVQLQAHAAPHRPVDTSGLTATQKKNLKRSQKRQEKREAEENADEPQMTDEERLQAIANQYAVLRNKTSGSFVDFVSILNQYTVFSA</sequence>
<feature type="region of interest" description="Disordered" evidence="4">
    <location>
        <begin position="144"/>
        <end position="188"/>
    </location>
</feature>
<reference evidence="6 7" key="1">
    <citation type="submission" date="2022-05" db="EMBL/GenBank/DDBJ databases">
        <authorList>
            <consortium name="Genoscope - CEA"/>
            <person name="William W."/>
        </authorList>
    </citation>
    <scope>NUCLEOTIDE SEQUENCE [LARGE SCALE GENOMIC DNA]</scope>
</reference>
<evidence type="ECO:0000256" key="3">
    <source>
        <dbReference type="ARBA" id="ARBA00022833"/>
    </source>
</evidence>
<dbReference type="PROSITE" id="PS51800">
    <property type="entry name" value="ZF_CHHC_U11_48K"/>
    <property type="match status" value="1"/>
</dbReference>
<accession>A0ABN8LJH6</accession>
<proteinExistence type="predicted"/>
<dbReference type="Proteomes" id="UP001159427">
    <property type="component" value="Unassembled WGS sequence"/>
</dbReference>
<evidence type="ECO:0000256" key="4">
    <source>
        <dbReference type="SAM" id="MobiDB-lite"/>
    </source>
</evidence>
<evidence type="ECO:0000313" key="7">
    <source>
        <dbReference type="Proteomes" id="UP001159427"/>
    </source>
</evidence>